<keyword evidence="2" id="KW-1185">Reference proteome</keyword>
<accession>A0ACC0KLG6</accession>
<dbReference type="Proteomes" id="UP001064048">
    <property type="component" value="Chromosome 17"/>
</dbReference>
<proteinExistence type="predicted"/>
<evidence type="ECO:0000313" key="2">
    <source>
        <dbReference type="Proteomes" id="UP001064048"/>
    </source>
</evidence>
<organism evidence="1 2">
    <name type="scientific">Choristoneura fumiferana</name>
    <name type="common">Spruce budworm moth</name>
    <name type="synonym">Archips fumiferana</name>
    <dbReference type="NCBI Taxonomy" id="7141"/>
    <lineage>
        <taxon>Eukaryota</taxon>
        <taxon>Metazoa</taxon>
        <taxon>Ecdysozoa</taxon>
        <taxon>Arthropoda</taxon>
        <taxon>Hexapoda</taxon>
        <taxon>Insecta</taxon>
        <taxon>Pterygota</taxon>
        <taxon>Neoptera</taxon>
        <taxon>Endopterygota</taxon>
        <taxon>Lepidoptera</taxon>
        <taxon>Glossata</taxon>
        <taxon>Ditrysia</taxon>
        <taxon>Tortricoidea</taxon>
        <taxon>Tortricidae</taxon>
        <taxon>Tortricinae</taxon>
        <taxon>Choristoneura</taxon>
    </lineage>
</organism>
<dbReference type="EMBL" id="CM046117">
    <property type="protein sequence ID" value="KAI8436921.1"/>
    <property type="molecule type" value="Genomic_DNA"/>
</dbReference>
<name>A0ACC0KLG6_CHOFU</name>
<reference evidence="1 2" key="1">
    <citation type="journal article" date="2022" name="Genome Biol. Evol.">
        <title>The Spruce Budworm Genome: Reconstructing the Evolutionary History of Antifreeze Proteins.</title>
        <authorList>
            <person name="Beliveau C."/>
            <person name="Gagne P."/>
            <person name="Picq S."/>
            <person name="Vernygora O."/>
            <person name="Keeling C.I."/>
            <person name="Pinkney K."/>
            <person name="Doucet D."/>
            <person name="Wen F."/>
            <person name="Johnston J.S."/>
            <person name="Maaroufi H."/>
            <person name="Boyle B."/>
            <person name="Laroche J."/>
            <person name="Dewar K."/>
            <person name="Juretic N."/>
            <person name="Blackburn G."/>
            <person name="Nisole A."/>
            <person name="Brunet B."/>
            <person name="Brandao M."/>
            <person name="Lumley L."/>
            <person name="Duan J."/>
            <person name="Quan G."/>
            <person name="Lucarotti C.J."/>
            <person name="Roe A.D."/>
            <person name="Sperling F.A.H."/>
            <person name="Levesque R.C."/>
            <person name="Cusson M."/>
        </authorList>
    </citation>
    <scope>NUCLEOTIDE SEQUENCE [LARGE SCALE GENOMIC DNA]</scope>
    <source>
        <strain evidence="1">Glfc:IPQL:Cfum</strain>
    </source>
</reference>
<sequence length="107" mass="11342">MSFPKRQNRPPVWLANLLSSVYSDKIPYLGHVAIDCGPPIGEGILLRVETAVASQISGVGNSSTVDRSSAISSDRAFAVNNMSSSLRRCLVPAKDPARPTRASVACS</sequence>
<gene>
    <name evidence="1" type="ORF">MSG28_010347</name>
</gene>
<comment type="caution">
    <text evidence="1">The sequence shown here is derived from an EMBL/GenBank/DDBJ whole genome shotgun (WGS) entry which is preliminary data.</text>
</comment>
<protein>
    <submittedName>
        <fullName evidence="1">Uncharacterized protein</fullName>
    </submittedName>
</protein>
<evidence type="ECO:0000313" key="1">
    <source>
        <dbReference type="EMBL" id="KAI8436921.1"/>
    </source>
</evidence>